<keyword evidence="2" id="KW-1185">Reference proteome</keyword>
<evidence type="ECO:0000313" key="1">
    <source>
        <dbReference type="EMBL" id="KAK8202144.1"/>
    </source>
</evidence>
<dbReference type="Proteomes" id="UP001320706">
    <property type="component" value="Unassembled WGS sequence"/>
</dbReference>
<dbReference type="EMBL" id="JAMKPW020000033">
    <property type="protein sequence ID" value="KAK8202144.1"/>
    <property type="molecule type" value="Genomic_DNA"/>
</dbReference>
<reference evidence="1" key="1">
    <citation type="submission" date="2024-02" db="EMBL/GenBank/DDBJ databases">
        <title>Metagenome Assembled Genome of Zalaria obscura JY119.</title>
        <authorList>
            <person name="Vighnesh L."/>
            <person name="Jagadeeshwari U."/>
            <person name="Venkata Ramana C."/>
            <person name="Sasikala C."/>
        </authorList>
    </citation>
    <scope>NUCLEOTIDE SEQUENCE</scope>
    <source>
        <strain evidence="1">JY119</strain>
    </source>
</reference>
<evidence type="ECO:0000313" key="2">
    <source>
        <dbReference type="Proteomes" id="UP001320706"/>
    </source>
</evidence>
<comment type="caution">
    <text evidence="1">The sequence shown here is derived from an EMBL/GenBank/DDBJ whole genome shotgun (WGS) entry which is preliminary data.</text>
</comment>
<organism evidence="1 2">
    <name type="scientific">Zalaria obscura</name>
    <dbReference type="NCBI Taxonomy" id="2024903"/>
    <lineage>
        <taxon>Eukaryota</taxon>
        <taxon>Fungi</taxon>
        <taxon>Dikarya</taxon>
        <taxon>Ascomycota</taxon>
        <taxon>Pezizomycotina</taxon>
        <taxon>Dothideomycetes</taxon>
        <taxon>Dothideomycetidae</taxon>
        <taxon>Dothideales</taxon>
        <taxon>Zalariaceae</taxon>
        <taxon>Zalaria</taxon>
    </lineage>
</organism>
<accession>A0ACC3S912</accession>
<gene>
    <name evidence="1" type="primary">KAR3</name>
    <name evidence="1" type="ORF">M8818_005670</name>
</gene>
<protein>
    <submittedName>
        <fullName evidence="1">Kinesin-like nuclear fusion protein</fullName>
    </submittedName>
</protein>
<proteinExistence type="predicted"/>
<name>A0ACC3S912_9PEZI</name>
<sequence>MAYNEENGAMRSHIPPPSRIPATPGRGLLEMSASANNVRAMMPPPQAAKHKVSGLPEPAPKRKTLAERAGEVNRPGVAPPTSRAVNGSVKATVSAGVRPGTSFSSSSSRAPSTTSRKVSTTSTQSSASSRPPSALSTSRRPQTALGHSRTKSVPHVTRPGTAGDEDDSSNEDSALPNKRKGMTLISLASLQPQNGLRPPKQRERQDNPGYIISDLPDAPRARSQSPFRTPSISEKSFRNISLSSAFQNLSLGQNGLCTEVNTFPSIKEEPQCPKTPSQIPKYVFKAPSPKPCPSPHVKTPATRYKISVPSPNKVMYLTRNSNSLAPAWDTKGRLEDMELLYSQLKGQFEGAAYERTGLEEALALHKSRLNELEQARLQLSTTNQTLSMELLDVKSQLSSKTVALDDATRVHTFEMDDIRRKHRNEMEDFRDQQRREFERLHREARDESDRLRKEAQENLDALSKSKKEELQDLERALKAEVEEERSKRLREVQELTTQFALQRQTADLDVSQKDREIQTARNELSETQGNLDRANALIANLQDKLAEASANTMSLETSMRAMKAKIDFLESDNQQQSQAFADLNQKMQDAVDSAAEAYDKLRAEETLRRKLHNQVQELKGNIRVFCRVRPTLSEEADDRAKIAFPDSEADCKEVAIQTEQKSAMGTVTTANNAFAFDRVFGPRSQNGEVFEEISQLVQSALDGYNVCIFCYGQTGSGKTYTMSSLDGMIPRAVNQIYETAKSLEEKGWTYKMEGSFIEVYNEMLNDLLGKAEDWEKKKHEIRHDPAKGKTTVTGVATVELDSPGRVTSILEKASRNRSVAATMANSRSSRSHSVFILKLTGENSITGERSEGTLNLVDLAGSERLSHSGATGDRMKETQHINKSLSCLGDVIGALGQGKDGGHVPYRNSKLTYLLQYSLGGNSKTLMFVMISPLQAHLSETITSLKFATKVHNTHIGTAKRQAKVKD</sequence>